<protein>
    <submittedName>
        <fullName evidence="1">Uncharacterized protein</fullName>
    </submittedName>
</protein>
<gene>
    <name evidence="1" type="ORF">HPB51_013109</name>
</gene>
<proteinExistence type="predicted"/>
<comment type="caution">
    <text evidence="1">The sequence shown here is derived from an EMBL/GenBank/DDBJ whole genome shotgun (WGS) entry which is preliminary data.</text>
</comment>
<dbReference type="PANTHER" id="PTHR31640">
    <property type="entry name" value="TRANSMEMBRANE PROTEIN KIAA1109"/>
    <property type="match status" value="1"/>
</dbReference>
<evidence type="ECO:0000313" key="1">
    <source>
        <dbReference type="EMBL" id="KAH8040939.1"/>
    </source>
</evidence>
<accession>A0A9J6F2S6</accession>
<name>A0A9J6F2S6_RHIMP</name>
<keyword evidence="2" id="KW-1185">Reference proteome</keyword>
<dbReference type="AlphaFoldDB" id="A0A9J6F2S6"/>
<sequence>MSRRGHQALLLREGSTKGSAFESQELAFACHMGWAKTEQFCFVEDKTACRKGWVEVVSVPIVALSLQYTYHPIPPLDFAHPLDFDVTTPEKEELLLSPIRPPKKHATLVAPNDFDPGLMAADVLSLELEIGPSVSGAFYQPRKPRMVESFARRSIASHQSAPKVLSLEGGLLHLLMQLKENYFGAYQDYVDMESDAPTPTGLPEEDFDPRCFRPLDVRATLIMHDMHGHLMKNLELSSNLDLRATAEHLLNDGSFPCHG</sequence>
<reference evidence="1" key="2">
    <citation type="submission" date="2021-09" db="EMBL/GenBank/DDBJ databases">
        <authorList>
            <person name="Jia N."/>
            <person name="Wang J."/>
            <person name="Shi W."/>
            <person name="Du L."/>
            <person name="Sun Y."/>
            <person name="Zhan W."/>
            <person name="Jiang J."/>
            <person name="Wang Q."/>
            <person name="Zhang B."/>
            <person name="Ji P."/>
            <person name="Sakyi L.B."/>
            <person name="Cui X."/>
            <person name="Yuan T."/>
            <person name="Jiang B."/>
            <person name="Yang W."/>
            <person name="Lam T.T.-Y."/>
            <person name="Chang Q."/>
            <person name="Ding S."/>
            <person name="Wang X."/>
            <person name="Zhu J."/>
            <person name="Ruan X."/>
            <person name="Zhao L."/>
            <person name="Wei J."/>
            <person name="Que T."/>
            <person name="Du C."/>
            <person name="Cheng J."/>
            <person name="Dai P."/>
            <person name="Han X."/>
            <person name="Huang E."/>
            <person name="Gao Y."/>
            <person name="Liu J."/>
            <person name="Shao H."/>
            <person name="Ye R."/>
            <person name="Li L."/>
            <person name="Wei W."/>
            <person name="Wang X."/>
            <person name="Wang C."/>
            <person name="Huo Q."/>
            <person name="Li W."/>
            <person name="Guo W."/>
            <person name="Chen H."/>
            <person name="Chen S."/>
            <person name="Zhou L."/>
            <person name="Zhou L."/>
            <person name="Ni X."/>
            <person name="Tian J."/>
            <person name="Zhou Y."/>
            <person name="Sheng Y."/>
            <person name="Liu T."/>
            <person name="Pan Y."/>
            <person name="Xia L."/>
            <person name="Li J."/>
            <person name="Zhao F."/>
            <person name="Cao W."/>
        </authorList>
    </citation>
    <scope>NUCLEOTIDE SEQUENCE</scope>
    <source>
        <strain evidence="1">Rmic-2018</strain>
        <tissue evidence="1">Larvae</tissue>
    </source>
</reference>
<evidence type="ECO:0000313" key="2">
    <source>
        <dbReference type="Proteomes" id="UP000821866"/>
    </source>
</evidence>
<dbReference type="PANTHER" id="PTHR31640:SF1">
    <property type="entry name" value="BRIDGE-LIKE LIPID TRANSFER PROTEIN FAMILY MEMBER 1"/>
    <property type="match status" value="1"/>
</dbReference>
<dbReference type="Proteomes" id="UP000821866">
    <property type="component" value="Chromosome 1"/>
</dbReference>
<reference evidence="1" key="1">
    <citation type="journal article" date="2020" name="Cell">
        <title>Large-Scale Comparative Analyses of Tick Genomes Elucidate Their Genetic Diversity and Vector Capacities.</title>
        <authorList>
            <consortium name="Tick Genome and Microbiome Consortium (TIGMIC)"/>
            <person name="Jia N."/>
            <person name="Wang J."/>
            <person name="Shi W."/>
            <person name="Du L."/>
            <person name="Sun Y."/>
            <person name="Zhan W."/>
            <person name="Jiang J.F."/>
            <person name="Wang Q."/>
            <person name="Zhang B."/>
            <person name="Ji P."/>
            <person name="Bell-Sakyi L."/>
            <person name="Cui X.M."/>
            <person name="Yuan T.T."/>
            <person name="Jiang B.G."/>
            <person name="Yang W.F."/>
            <person name="Lam T.T."/>
            <person name="Chang Q.C."/>
            <person name="Ding S.J."/>
            <person name="Wang X.J."/>
            <person name="Zhu J.G."/>
            <person name="Ruan X.D."/>
            <person name="Zhao L."/>
            <person name="Wei J.T."/>
            <person name="Ye R.Z."/>
            <person name="Que T.C."/>
            <person name="Du C.H."/>
            <person name="Zhou Y.H."/>
            <person name="Cheng J.X."/>
            <person name="Dai P.F."/>
            <person name="Guo W.B."/>
            <person name="Han X.H."/>
            <person name="Huang E.J."/>
            <person name="Li L.F."/>
            <person name="Wei W."/>
            <person name="Gao Y.C."/>
            <person name="Liu J.Z."/>
            <person name="Shao H.Z."/>
            <person name="Wang X."/>
            <person name="Wang C.C."/>
            <person name="Yang T.C."/>
            <person name="Huo Q.B."/>
            <person name="Li W."/>
            <person name="Chen H.Y."/>
            <person name="Chen S.E."/>
            <person name="Zhou L.G."/>
            <person name="Ni X.B."/>
            <person name="Tian J.H."/>
            <person name="Sheng Y."/>
            <person name="Liu T."/>
            <person name="Pan Y.S."/>
            <person name="Xia L.Y."/>
            <person name="Li J."/>
            <person name="Zhao F."/>
            <person name="Cao W.C."/>
        </authorList>
    </citation>
    <scope>NUCLEOTIDE SEQUENCE</scope>
    <source>
        <strain evidence="1">Rmic-2018</strain>
    </source>
</reference>
<dbReference type="VEuPathDB" id="VectorBase:LOC119178733"/>
<organism evidence="1 2">
    <name type="scientific">Rhipicephalus microplus</name>
    <name type="common">Cattle tick</name>
    <name type="synonym">Boophilus microplus</name>
    <dbReference type="NCBI Taxonomy" id="6941"/>
    <lineage>
        <taxon>Eukaryota</taxon>
        <taxon>Metazoa</taxon>
        <taxon>Ecdysozoa</taxon>
        <taxon>Arthropoda</taxon>
        <taxon>Chelicerata</taxon>
        <taxon>Arachnida</taxon>
        <taxon>Acari</taxon>
        <taxon>Parasitiformes</taxon>
        <taxon>Ixodida</taxon>
        <taxon>Ixodoidea</taxon>
        <taxon>Ixodidae</taxon>
        <taxon>Rhipicephalinae</taxon>
        <taxon>Rhipicephalus</taxon>
        <taxon>Boophilus</taxon>
    </lineage>
</organism>
<dbReference type="EMBL" id="JABSTU010000001">
    <property type="protein sequence ID" value="KAH8040939.1"/>
    <property type="molecule type" value="Genomic_DNA"/>
</dbReference>
<dbReference type="InterPro" id="IPR033616">
    <property type="entry name" value="BLTP1"/>
</dbReference>
<dbReference type="GO" id="GO:0098793">
    <property type="term" value="C:presynapse"/>
    <property type="evidence" value="ECO:0007669"/>
    <property type="project" value="GOC"/>
</dbReference>
<dbReference type="GO" id="GO:0048488">
    <property type="term" value="P:synaptic vesicle endocytosis"/>
    <property type="evidence" value="ECO:0007669"/>
    <property type="project" value="TreeGrafter"/>
</dbReference>